<reference evidence="10 11" key="1">
    <citation type="journal article" date="2019" name="Microorganisms">
        <title>Genome Insights into the Novel Species Microvirga brassicacearum, a Rapeseed Endophyte with Biotechnological Potential.</title>
        <authorList>
            <person name="Jimenez-Gomez A."/>
            <person name="Saati-Santamaria Z."/>
            <person name="Igual J.M."/>
            <person name="Rivas R."/>
            <person name="Mateos P.F."/>
            <person name="Garcia-Fraile P."/>
        </authorList>
    </citation>
    <scope>NUCLEOTIDE SEQUENCE [LARGE SCALE GENOMIC DNA]</scope>
    <source>
        <strain evidence="10 11">CDVBN77</strain>
    </source>
</reference>
<comment type="similarity">
    <text evidence="2">Belongs to the ABC transporter superfamily.</text>
</comment>
<evidence type="ECO:0000256" key="5">
    <source>
        <dbReference type="ARBA" id="ARBA00022741"/>
    </source>
</evidence>
<comment type="subcellular location">
    <subcellularLocation>
        <location evidence="1">Cell inner membrane</location>
        <topology evidence="1">Peripheral membrane protein</topology>
    </subcellularLocation>
</comment>
<dbReference type="Pfam" id="PF00005">
    <property type="entry name" value="ABC_tran"/>
    <property type="match status" value="1"/>
</dbReference>
<comment type="caution">
    <text evidence="10">The sequence shown here is derived from an EMBL/GenBank/DDBJ whole genome shotgun (WGS) entry which is preliminary data.</text>
</comment>
<evidence type="ECO:0000313" key="11">
    <source>
        <dbReference type="Proteomes" id="UP000325684"/>
    </source>
</evidence>
<dbReference type="GO" id="GO:0005524">
    <property type="term" value="F:ATP binding"/>
    <property type="evidence" value="ECO:0007669"/>
    <property type="project" value="UniProtKB-KW"/>
</dbReference>
<keyword evidence="4" id="KW-1003">Cell membrane</keyword>
<dbReference type="InterPro" id="IPR003593">
    <property type="entry name" value="AAA+_ATPase"/>
</dbReference>
<dbReference type="InterPro" id="IPR017871">
    <property type="entry name" value="ABC_transporter-like_CS"/>
</dbReference>
<evidence type="ECO:0000313" key="10">
    <source>
        <dbReference type="EMBL" id="KAB0268031.1"/>
    </source>
</evidence>
<accession>A0A5N3PE90</accession>
<dbReference type="GO" id="GO:0140359">
    <property type="term" value="F:ABC-type transporter activity"/>
    <property type="evidence" value="ECO:0007669"/>
    <property type="project" value="UniProtKB-ARBA"/>
</dbReference>
<dbReference type="PROSITE" id="PS50893">
    <property type="entry name" value="ABC_TRANSPORTER_2"/>
    <property type="match status" value="1"/>
</dbReference>
<keyword evidence="3" id="KW-0813">Transport</keyword>
<evidence type="ECO:0000256" key="7">
    <source>
        <dbReference type="ARBA" id="ARBA00022967"/>
    </source>
</evidence>
<dbReference type="PANTHER" id="PTHR43875">
    <property type="entry name" value="MALTODEXTRIN IMPORT ATP-BINDING PROTEIN MSMX"/>
    <property type="match status" value="1"/>
</dbReference>
<keyword evidence="11" id="KW-1185">Reference proteome</keyword>
<feature type="domain" description="ABC transporter" evidence="9">
    <location>
        <begin position="22"/>
        <end position="258"/>
    </location>
</feature>
<evidence type="ECO:0000256" key="3">
    <source>
        <dbReference type="ARBA" id="ARBA00022448"/>
    </source>
</evidence>
<evidence type="ECO:0000256" key="6">
    <source>
        <dbReference type="ARBA" id="ARBA00022840"/>
    </source>
</evidence>
<keyword evidence="6 10" id="KW-0067">ATP-binding</keyword>
<dbReference type="RefSeq" id="WP_150942845.1">
    <property type="nucleotide sequence ID" value="NZ_VCMV01000009.1"/>
</dbReference>
<dbReference type="SUPFAM" id="SSF52540">
    <property type="entry name" value="P-loop containing nucleoside triphosphate hydrolases"/>
    <property type="match status" value="1"/>
</dbReference>
<keyword evidence="5" id="KW-0547">Nucleotide-binding</keyword>
<keyword evidence="8" id="KW-0472">Membrane</keyword>
<dbReference type="GO" id="GO:0055052">
    <property type="term" value="C:ATP-binding cassette (ABC) transporter complex, substrate-binding subunit-containing"/>
    <property type="evidence" value="ECO:0007669"/>
    <property type="project" value="TreeGrafter"/>
</dbReference>
<dbReference type="Gene3D" id="3.40.50.300">
    <property type="entry name" value="P-loop containing nucleotide triphosphate hydrolases"/>
    <property type="match status" value="1"/>
</dbReference>
<protein>
    <submittedName>
        <fullName evidence="10">ABC transporter ATP-binding protein</fullName>
    </submittedName>
</protein>
<dbReference type="InterPro" id="IPR047641">
    <property type="entry name" value="ABC_transpr_MalK/UgpC-like"/>
</dbReference>
<evidence type="ECO:0000256" key="8">
    <source>
        <dbReference type="ARBA" id="ARBA00023136"/>
    </source>
</evidence>
<dbReference type="OrthoDB" id="7817850at2"/>
<dbReference type="FunFam" id="3.40.50.300:FF:000042">
    <property type="entry name" value="Maltose/maltodextrin ABC transporter, ATP-binding protein"/>
    <property type="match status" value="1"/>
</dbReference>
<dbReference type="Proteomes" id="UP000325684">
    <property type="component" value="Unassembled WGS sequence"/>
</dbReference>
<name>A0A5N3PE90_9HYPH</name>
<dbReference type="InterPro" id="IPR003439">
    <property type="entry name" value="ABC_transporter-like_ATP-bd"/>
</dbReference>
<evidence type="ECO:0000256" key="4">
    <source>
        <dbReference type="ARBA" id="ARBA00022475"/>
    </source>
</evidence>
<evidence type="ECO:0000256" key="2">
    <source>
        <dbReference type="ARBA" id="ARBA00005417"/>
    </source>
</evidence>
<evidence type="ECO:0000256" key="1">
    <source>
        <dbReference type="ARBA" id="ARBA00004417"/>
    </source>
</evidence>
<proteinExistence type="inferred from homology"/>
<dbReference type="PROSITE" id="PS00211">
    <property type="entry name" value="ABC_TRANSPORTER_1"/>
    <property type="match status" value="1"/>
</dbReference>
<sequence length="372" mass="40253">MNVQIREQKGEPILPQTNASAIEISNLERTYGTFNAVSEVNITVPRGSFLVLVGPSGCGKSTMLRMLAGLETPTGGSITFEGREVASGSRGIIRGPADRDCGLVFQSYALWPHMTVAANVEWPLKVAKWSAGDRRARVADVLKLMAIDHLAERFPNEISGGQQQRVAIARMIAPRPKILLFDEPLSNLDAKLRVEMRTELMRVHRATGATSVYVTHDQVEALTMATHVAVLKDGRVEQFGSPEELLSRPKTAFVATFIGTPPANLVPATDAEGSWSFQGIRLGPSQGAGSAQLMYRAERLGVTSHDQQDAVPVEVLEAVPLAGRTMVTALAGETRLTAVIDQAHRFTIGEVIGIRLPSEPDGVFDERGILRS</sequence>
<keyword evidence="7" id="KW-1278">Translocase</keyword>
<dbReference type="SUPFAM" id="SSF50331">
    <property type="entry name" value="MOP-like"/>
    <property type="match status" value="1"/>
</dbReference>
<gene>
    <name evidence="10" type="ORF">FEZ63_06595</name>
</gene>
<evidence type="ECO:0000259" key="9">
    <source>
        <dbReference type="PROSITE" id="PS50893"/>
    </source>
</evidence>
<dbReference type="AlphaFoldDB" id="A0A5N3PE90"/>
<dbReference type="InterPro" id="IPR027417">
    <property type="entry name" value="P-loop_NTPase"/>
</dbReference>
<dbReference type="EMBL" id="VCMV01000009">
    <property type="protein sequence ID" value="KAB0268031.1"/>
    <property type="molecule type" value="Genomic_DNA"/>
</dbReference>
<organism evidence="10 11">
    <name type="scientific">Microvirga brassicacearum</name>
    <dbReference type="NCBI Taxonomy" id="2580413"/>
    <lineage>
        <taxon>Bacteria</taxon>
        <taxon>Pseudomonadati</taxon>
        <taxon>Pseudomonadota</taxon>
        <taxon>Alphaproteobacteria</taxon>
        <taxon>Hyphomicrobiales</taxon>
        <taxon>Methylobacteriaceae</taxon>
        <taxon>Microvirga</taxon>
    </lineage>
</organism>
<dbReference type="InterPro" id="IPR008995">
    <property type="entry name" value="Mo/tungstate-bd_C_term_dom"/>
</dbReference>
<dbReference type="SMART" id="SM00382">
    <property type="entry name" value="AAA"/>
    <property type="match status" value="1"/>
</dbReference>
<dbReference type="Gene3D" id="2.40.50.100">
    <property type="match status" value="1"/>
</dbReference>
<dbReference type="PANTHER" id="PTHR43875:SF15">
    <property type="entry name" value="TREHALOSE IMPORT ATP-BINDING PROTEIN SUGC"/>
    <property type="match status" value="1"/>
</dbReference>
<dbReference type="GO" id="GO:0016887">
    <property type="term" value="F:ATP hydrolysis activity"/>
    <property type="evidence" value="ECO:0007669"/>
    <property type="project" value="InterPro"/>
</dbReference>